<dbReference type="Proteomes" id="UP000018747">
    <property type="component" value="Unassembled WGS sequence"/>
</dbReference>
<organism evidence="1 2">
    <name type="scientific">Leptospira alexanderi serovar Manhao 3 str. L 60</name>
    <dbReference type="NCBI Taxonomy" id="1049759"/>
    <lineage>
        <taxon>Bacteria</taxon>
        <taxon>Pseudomonadati</taxon>
        <taxon>Spirochaetota</taxon>
        <taxon>Spirochaetia</taxon>
        <taxon>Leptospirales</taxon>
        <taxon>Leptospiraceae</taxon>
        <taxon>Leptospira</taxon>
    </lineage>
</organism>
<protein>
    <submittedName>
        <fullName evidence="1">Uncharacterized protein</fullName>
    </submittedName>
</protein>
<gene>
    <name evidence="1" type="ORF">LEP1GSC062_4012</name>
</gene>
<keyword evidence="2" id="KW-1185">Reference proteome</keyword>
<comment type="caution">
    <text evidence="1">The sequence shown here is derived from an EMBL/GenBank/DDBJ whole genome shotgun (WGS) entry which is preliminary data.</text>
</comment>
<reference evidence="1" key="1">
    <citation type="submission" date="2013-05" db="EMBL/GenBank/DDBJ databases">
        <authorList>
            <person name="Harkins D.M."/>
            <person name="Durkin A.S."/>
            <person name="Brinkac L.M."/>
            <person name="Haft D.H."/>
            <person name="Selengut J.D."/>
            <person name="Sanka R."/>
            <person name="DePew J."/>
            <person name="Purushe J."/>
            <person name="Hartskeerl R.A."/>
            <person name="Ahmed A."/>
            <person name="van der Linden H."/>
            <person name="Goris M.G.A."/>
            <person name="Vinetz J.M."/>
            <person name="Sutton G.G."/>
            <person name="Nierman W.C."/>
            <person name="Fouts D.E."/>
        </authorList>
    </citation>
    <scope>NUCLEOTIDE SEQUENCE [LARGE SCALE GENOMIC DNA]</scope>
    <source>
        <strain evidence="1">L 60</strain>
    </source>
</reference>
<dbReference type="EMBL" id="AHMT02000002">
    <property type="protein sequence ID" value="EQA64642.1"/>
    <property type="molecule type" value="Genomic_DNA"/>
</dbReference>
<dbReference type="AlphaFoldDB" id="V6I4B9"/>
<evidence type="ECO:0000313" key="2">
    <source>
        <dbReference type="Proteomes" id="UP000018747"/>
    </source>
</evidence>
<name>V6I4B9_9LEPT</name>
<accession>V6I4B9</accession>
<proteinExistence type="predicted"/>
<evidence type="ECO:0000313" key="1">
    <source>
        <dbReference type="EMBL" id="EQA64642.1"/>
    </source>
</evidence>
<sequence>MILFYAGNVRDRIGNRNYLYCRFFIWINASECFRGYNRSIVSSKNALVPIDYVSLGNLWADSYCCQTLVGVPIILMLWDRLLTGVP</sequence>